<accession>W4M089</accession>
<reference evidence="3 4" key="1">
    <citation type="journal article" date="2014" name="Nature">
        <title>An environmental bacterial taxon with a large and distinct metabolic repertoire.</title>
        <authorList>
            <person name="Wilson M.C."/>
            <person name="Mori T."/>
            <person name="Ruckert C."/>
            <person name="Uria A.R."/>
            <person name="Helf M.J."/>
            <person name="Takada K."/>
            <person name="Gernert C."/>
            <person name="Steffens U.A."/>
            <person name="Heycke N."/>
            <person name="Schmitt S."/>
            <person name="Rinke C."/>
            <person name="Helfrich E.J."/>
            <person name="Brachmann A.O."/>
            <person name="Gurgui C."/>
            <person name="Wakimoto T."/>
            <person name="Kracht M."/>
            <person name="Crusemann M."/>
            <person name="Hentschel U."/>
            <person name="Abe I."/>
            <person name="Matsunaga S."/>
            <person name="Kalinowski J."/>
            <person name="Takeyama H."/>
            <person name="Piel J."/>
        </authorList>
    </citation>
    <scope>NUCLEOTIDE SEQUENCE [LARGE SCALE GENOMIC DNA]</scope>
    <source>
        <strain evidence="4">TSY2</strain>
    </source>
</reference>
<feature type="transmembrane region" description="Helical" evidence="1">
    <location>
        <begin position="199"/>
        <end position="220"/>
    </location>
</feature>
<dbReference type="Proteomes" id="UP000019140">
    <property type="component" value="Unassembled WGS sequence"/>
</dbReference>
<dbReference type="SUPFAM" id="SSF51206">
    <property type="entry name" value="cAMP-binding domain-like"/>
    <property type="match status" value="1"/>
</dbReference>
<dbReference type="Gene3D" id="2.60.120.10">
    <property type="entry name" value="Jelly Rolls"/>
    <property type="match status" value="1"/>
</dbReference>
<feature type="transmembrane region" description="Helical" evidence="1">
    <location>
        <begin position="106"/>
        <end position="125"/>
    </location>
</feature>
<sequence length="1125" mass="123444">MPPVIKRHSHTATCNKGETMKAQLLGFLGKLFPVQRHEWPKAAMLLSAAAFIGMGGSMSRVTAEGLFLTRFGVEYYPNLLLITPFLVLFATTLYGAYAGRVSSNRMMAYSAMVPIPFIIGLRICMEWELSWVYFALFAFVLAYAAVLATSWAVYLPGHYDVQEAKRLLPFINSGLLIGAVAGGLIVAALVPMIGAANVILLWLGALLGIIVVVQTVGKLFTAMDADTRKTQAPSQRTAAKKPGVLDHLKEGVSYSRASALFMTTAIATIATMMALQIIDFEYSKIFARAYPDSAQLTSFLGIVDGLTTVLALLIQWFVVPRCIRSMGVQGTNLIFPTLLTLSFAGIIAAPILLTGIFSRFTRSSLQPSLRGTTRTLILNAVPRKTSALVRSFNTGIVLPVGQIAGALVLVSLKGLSIPILFPALGLLISAFYLFYSYLQNKAYGNALLDLLKEDKVNLLDLGDDELKQLDATAVAAISERLRPDQASREALRAGLPDDDNPQERVAAQEEVSLAAIELLRTVGSKPAFDALRKHLPYDSPRLTAAALEALAAIGGESAVETLRPYVEDAEQVVRLAAIDGLRQLGDTGLARHMAATLDDPDMQVRARALSVVLSQPPSAATERANQLWETMLDADDKDTRIAALSVFAGIPDPPLQGRLYRALDHPDADISRAALASLHELAAAGRIQALDSALLHKLEDPEVELREQTLQVLAAMGTDEALNHMLVLLDDEQPSVQEALANAIKPFGKRAVEPLMACLQSPQRSFRAKESALLALGRLDGVQADQFLTFWESELRELYRDKLMLTHLKSEAPQAADTFTFLQVALQDAYERRLSLLIQLLSVWSSPEVARLVANGLEDEDRSKRAQALEALESLSERRFTRLFLPILEADGERDAWRDLAQRQWSLTYPEVDGILDDCCQSTDKWILIGAMLSEQVRTAAANGNWQQRLCTLERDAEDADVREIAQQLLGLAAAEPGLALTDILLFLKRVPLFSQMSLNQLRAIAGQLVERHFSSTETIFDEGDFSRDLYLILTGQVDIVQQRGDTLQTLVTLNDGDYFGDMAIFEERPRSAGAVAASDSRLLMLSPEGFRQTITQKPAISFEIFRELSARLRRIDNLRPVTQD</sequence>
<feature type="transmembrane region" description="Helical" evidence="1">
    <location>
        <begin position="259"/>
        <end position="278"/>
    </location>
</feature>
<gene>
    <name evidence="3" type="ORF">ETSY2_33030</name>
</gene>
<dbReference type="PANTHER" id="PTHR47823">
    <property type="entry name" value="ION_TRANS DOMAIN-CONTAINING PROTEIN"/>
    <property type="match status" value="1"/>
</dbReference>
<dbReference type="InterPro" id="IPR036259">
    <property type="entry name" value="MFS_trans_sf"/>
</dbReference>
<dbReference type="HOGENOM" id="CLU_288972_0_0_7"/>
<keyword evidence="1" id="KW-1133">Transmembrane helix</keyword>
<dbReference type="AlphaFoldDB" id="W4M089"/>
<comment type="caution">
    <text evidence="3">The sequence shown here is derived from an EMBL/GenBank/DDBJ whole genome shotgun (WGS) entry which is preliminary data.</text>
</comment>
<dbReference type="Gene3D" id="1.25.10.10">
    <property type="entry name" value="Leucine-rich Repeat Variant"/>
    <property type="match status" value="2"/>
</dbReference>
<dbReference type="PANTHER" id="PTHR47823:SF9">
    <property type="entry name" value="CHROMOSOME UNDETERMINED SCAFFOLD_10, WHOLE GENOME SHOTGUN SEQUENCE"/>
    <property type="match status" value="1"/>
</dbReference>
<dbReference type="PROSITE" id="PS50042">
    <property type="entry name" value="CNMP_BINDING_3"/>
    <property type="match status" value="1"/>
</dbReference>
<feature type="transmembrane region" description="Helical" evidence="1">
    <location>
        <begin position="392"/>
        <end position="412"/>
    </location>
</feature>
<dbReference type="Pfam" id="PF13646">
    <property type="entry name" value="HEAT_2"/>
    <property type="match status" value="2"/>
</dbReference>
<dbReference type="SUPFAM" id="SSF48371">
    <property type="entry name" value="ARM repeat"/>
    <property type="match status" value="1"/>
</dbReference>
<dbReference type="InterPro" id="IPR014710">
    <property type="entry name" value="RmlC-like_jellyroll"/>
</dbReference>
<dbReference type="CDD" id="cd06174">
    <property type="entry name" value="MFS"/>
    <property type="match status" value="1"/>
</dbReference>
<protein>
    <recommendedName>
        <fullName evidence="2">Cyclic nucleotide-binding domain-containing protein</fullName>
    </recommendedName>
</protein>
<feature type="transmembrane region" description="Helical" evidence="1">
    <location>
        <begin position="331"/>
        <end position="357"/>
    </location>
</feature>
<organism evidence="3 4">
    <name type="scientific">Candidatus Entotheonella gemina</name>
    <dbReference type="NCBI Taxonomy" id="1429439"/>
    <lineage>
        <taxon>Bacteria</taxon>
        <taxon>Pseudomonadati</taxon>
        <taxon>Nitrospinota/Tectimicrobiota group</taxon>
        <taxon>Candidatus Tectimicrobiota</taxon>
        <taxon>Candidatus Entotheonellia</taxon>
        <taxon>Candidatus Entotheonellales</taxon>
        <taxon>Candidatus Entotheonellaceae</taxon>
        <taxon>Candidatus Entotheonella</taxon>
    </lineage>
</organism>
<evidence type="ECO:0000256" key="1">
    <source>
        <dbReference type="SAM" id="Phobius"/>
    </source>
</evidence>
<evidence type="ECO:0000313" key="4">
    <source>
        <dbReference type="Proteomes" id="UP000019140"/>
    </source>
</evidence>
<dbReference type="InterPro" id="IPR011989">
    <property type="entry name" value="ARM-like"/>
</dbReference>
<keyword evidence="4" id="KW-1185">Reference proteome</keyword>
<feature type="transmembrane region" description="Helical" evidence="1">
    <location>
        <begin position="298"/>
        <end position="319"/>
    </location>
</feature>
<dbReference type="InterPro" id="IPR018490">
    <property type="entry name" value="cNMP-bd_dom_sf"/>
</dbReference>
<dbReference type="CDD" id="cd00038">
    <property type="entry name" value="CAP_ED"/>
    <property type="match status" value="1"/>
</dbReference>
<dbReference type="SMART" id="SM00100">
    <property type="entry name" value="cNMP"/>
    <property type="match status" value="1"/>
</dbReference>
<dbReference type="SMART" id="SM00567">
    <property type="entry name" value="EZ_HEAT"/>
    <property type="match status" value="6"/>
</dbReference>
<dbReference type="InterPro" id="IPR004155">
    <property type="entry name" value="PBS_lyase_HEAT"/>
</dbReference>
<dbReference type="InterPro" id="IPR000595">
    <property type="entry name" value="cNMP-bd_dom"/>
</dbReference>
<feature type="transmembrane region" description="Helical" evidence="1">
    <location>
        <begin position="42"/>
        <end position="63"/>
    </location>
</feature>
<dbReference type="EMBL" id="AZHX01001412">
    <property type="protein sequence ID" value="ETX03568.1"/>
    <property type="molecule type" value="Genomic_DNA"/>
</dbReference>
<feature type="transmembrane region" description="Helical" evidence="1">
    <location>
        <begin position="419"/>
        <end position="438"/>
    </location>
</feature>
<evidence type="ECO:0000259" key="2">
    <source>
        <dbReference type="PROSITE" id="PS50042"/>
    </source>
</evidence>
<proteinExistence type="predicted"/>
<keyword evidence="1" id="KW-0472">Membrane</keyword>
<keyword evidence="1" id="KW-0812">Transmembrane</keyword>
<feature type="domain" description="Cyclic nucleotide-binding" evidence="2">
    <location>
        <begin position="993"/>
        <end position="1112"/>
    </location>
</feature>
<feature type="transmembrane region" description="Helical" evidence="1">
    <location>
        <begin position="75"/>
        <end position="94"/>
    </location>
</feature>
<feature type="transmembrane region" description="Helical" evidence="1">
    <location>
        <begin position="167"/>
        <end position="193"/>
    </location>
</feature>
<evidence type="ECO:0000313" key="3">
    <source>
        <dbReference type="EMBL" id="ETX03568.1"/>
    </source>
</evidence>
<dbReference type="InterPro" id="IPR016024">
    <property type="entry name" value="ARM-type_fold"/>
</dbReference>
<dbReference type="SUPFAM" id="SSF103473">
    <property type="entry name" value="MFS general substrate transporter"/>
    <property type="match status" value="1"/>
</dbReference>
<name>W4M089_9BACT</name>
<dbReference type="Pfam" id="PF00027">
    <property type="entry name" value="cNMP_binding"/>
    <property type="match status" value="1"/>
</dbReference>
<feature type="transmembrane region" description="Helical" evidence="1">
    <location>
        <begin position="131"/>
        <end position="155"/>
    </location>
</feature>